<dbReference type="Pfam" id="PF05425">
    <property type="entry name" value="CopD"/>
    <property type="match status" value="1"/>
</dbReference>
<evidence type="ECO:0000259" key="7">
    <source>
        <dbReference type="Pfam" id="PF05425"/>
    </source>
</evidence>
<name>A0A6J6CY70_9ZZZZ</name>
<feature type="transmembrane region" description="Helical" evidence="6">
    <location>
        <begin position="342"/>
        <end position="365"/>
    </location>
</feature>
<dbReference type="GO" id="GO:0005886">
    <property type="term" value="C:plasma membrane"/>
    <property type="evidence" value="ECO:0007669"/>
    <property type="project" value="UniProtKB-SubCell"/>
</dbReference>
<evidence type="ECO:0000256" key="5">
    <source>
        <dbReference type="ARBA" id="ARBA00023136"/>
    </source>
</evidence>
<organism evidence="8">
    <name type="scientific">freshwater metagenome</name>
    <dbReference type="NCBI Taxonomy" id="449393"/>
    <lineage>
        <taxon>unclassified sequences</taxon>
        <taxon>metagenomes</taxon>
        <taxon>ecological metagenomes</taxon>
    </lineage>
</organism>
<gene>
    <name evidence="8" type="ORF">UFOPK1506_00765</name>
</gene>
<dbReference type="AlphaFoldDB" id="A0A6J6CY70"/>
<feature type="transmembrane region" description="Helical" evidence="6">
    <location>
        <begin position="182"/>
        <end position="203"/>
    </location>
</feature>
<evidence type="ECO:0000313" key="8">
    <source>
        <dbReference type="EMBL" id="CAB4556116.1"/>
    </source>
</evidence>
<protein>
    <submittedName>
        <fullName evidence="8">Unannotated protein</fullName>
    </submittedName>
</protein>
<evidence type="ECO:0000256" key="2">
    <source>
        <dbReference type="ARBA" id="ARBA00022475"/>
    </source>
</evidence>
<proteinExistence type="predicted"/>
<dbReference type="GO" id="GO:0006825">
    <property type="term" value="P:copper ion transport"/>
    <property type="evidence" value="ECO:0007669"/>
    <property type="project" value="InterPro"/>
</dbReference>
<evidence type="ECO:0000256" key="3">
    <source>
        <dbReference type="ARBA" id="ARBA00022692"/>
    </source>
</evidence>
<dbReference type="PANTHER" id="PTHR34820">
    <property type="entry name" value="INNER MEMBRANE PROTEIN YEBZ"/>
    <property type="match status" value="1"/>
</dbReference>
<dbReference type="InterPro" id="IPR019108">
    <property type="entry name" value="Caa3_assmbl_CtaG-rel"/>
</dbReference>
<feature type="transmembrane region" description="Helical" evidence="6">
    <location>
        <begin position="424"/>
        <end position="444"/>
    </location>
</feature>
<sequence>MISLFKFLSLASAFSLVGIFLALAFLLDEIEGYFQDSGIKLKRLLPPIAALWSLSTIVTFLADLAEIVDRPILEVFDGNLIRSFALQVVLGKVLLINIIAALIVLFFVPFIKRTGGAVALLLITLIGLLAPYLENHNASSGHHMLVVGLVIVHVLALSFWIGGLIALTLMSATARKLAHGRFHHIALWSLATVALTGIVNGWVRLGSLSQIGSNYGLLLLGKSLLLGLIFTIAFKGYKRNLESVNEQSLVRQLTIEGLLFALTMAMAIILGRTSPPELKNSAAINPILGSVMPQPPTLSRLLLGYEPNGLFLAFLVLLVALYIKGVVVLSRRGDKWPINRTIFFALGISVADFAVNGGLGVYSHVAFSFHMVAHMALATLAPIGIVLGAPITLALRTLPIGRTSQERGVRGFALALLHSRYSRFLTNPIVAMLIFDVSMFALYFTDLFQWLMSYHFGHFFMEMHFFIAGFLFFAALIGIDPVPNKFPFVARIVVILAAMSIHAFFSISLMSSSVLVDGGYFAALDRPWWPDLLGDQKTGAAFGWAFGEVPILLALAATFVQWVRSDSHEAARLERSSERARAAGVPDEVDRYNEYLKSLEQREQRDQRDQR</sequence>
<feature type="transmembrane region" description="Helical" evidence="6">
    <location>
        <begin position="488"/>
        <end position="521"/>
    </location>
</feature>
<feature type="transmembrane region" description="Helical" evidence="6">
    <location>
        <begin position="371"/>
        <end position="395"/>
    </location>
</feature>
<feature type="transmembrane region" description="Helical" evidence="6">
    <location>
        <begin position="215"/>
        <end position="237"/>
    </location>
</feature>
<evidence type="ECO:0000256" key="6">
    <source>
        <dbReference type="SAM" id="Phobius"/>
    </source>
</evidence>
<dbReference type="InterPro" id="IPR032694">
    <property type="entry name" value="CopC/D"/>
</dbReference>
<dbReference type="EMBL" id="CAEZSV010000135">
    <property type="protein sequence ID" value="CAB4556116.1"/>
    <property type="molecule type" value="Genomic_DNA"/>
</dbReference>
<evidence type="ECO:0000256" key="4">
    <source>
        <dbReference type="ARBA" id="ARBA00022989"/>
    </source>
</evidence>
<feature type="transmembrane region" description="Helical" evidence="6">
    <location>
        <begin position="310"/>
        <end position="330"/>
    </location>
</feature>
<keyword evidence="4 6" id="KW-1133">Transmembrane helix</keyword>
<feature type="transmembrane region" description="Helical" evidence="6">
    <location>
        <begin position="249"/>
        <end position="270"/>
    </location>
</feature>
<keyword evidence="5 6" id="KW-0472">Membrane</keyword>
<reference evidence="8" key="1">
    <citation type="submission" date="2020-05" db="EMBL/GenBank/DDBJ databases">
        <authorList>
            <person name="Chiriac C."/>
            <person name="Salcher M."/>
            <person name="Ghai R."/>
            <person name="Kavagutti S V."/>
        </authorList>
    </citation>
    <scope>NUCLEOTIDE SEQUENCE</scope>
</reference>
<feature type="transmembrane region" description="Helical" evidence="6">
    <location>
        <begin position="456"/>
        <end position="476"/>
    </location>
</feature>
<keyword evidence="3 6" id="KW-0812">Transmembrane</keyword>
<comment type="subcellular location">
    <subcellularLocation>
        <location evidence="1">Cell membrane</location>
        <topology evidence="1">Multi-pass membrane protein</topology>
    </subcellularLocation>
</comment>
<feature type="transmembrane region" description="Helical" evidence="6">
    <location>
        <begin position="6"/>
        <end position="27"/>
    </location>
</feature>
<dbReference type="Pfam" id="PF09678">
    <property type="entry name" value="Caa3_CtaG"/>
    <property type="match status" value="1"/>
</dbReference>
<evidence type="ECO:0000256" key="1">
    <source>
        <dbReference type="ARBA" id="ARBA00004651"/>
    </source>
</evidence>
<keyword evidence="2" id="KW-1003">Cell membrane</keyword>
<accession>A0A6J6CY70</accession>
<dbReference type="PANTHER" id="PTHR34820:SF4">
    <property type="entry name" value="INNER MEMBRANE PROTEIN YEBZ"/>
    <property type="match status" value="1"/>
</dbReference>
<feature type="domain" description="Copper resistance protein D" evidence="7">
    <location>
        <begin position="178"/>
        <end position="269"/>
    </location>
</feature>
<feature type="transmembrane region" description="Helical" evidence="6">
    <location>
        <begin position="145"/>
        <end position="170"/>
    </location>
</feature>
<dbReference type="InterPro" id="IPR008457">
    <property type="entry name" value="Cu-R_CopD_dom"/>
</dbReference>
<feature type="transmembrane region" description="Helical" evidence="6">
    <location>
        <begin position="88"/>
        <end position="108"/>
    </location>
</feature>
<feature type="transmembrane region" description="Helical" evidence="6">
    <location>
        <begin position="541"/>
        <end position="563"/>
    </location>
</feature>
<feature type="transmembrane region" description="Helical" evidence="6">
    <location>
        <begin position="115"/>
        <end position="133"/>
    </location>
</feature>